<keyword evidence="3 6" id="KW-0808">Transferase</keyword>
<dbReference type="PANTHER" id="PTHR33603:SF1">
    <property type="entry name" value="RIBOSOMAL RNA LARGE SUBUNIT METHYLTRANSFERASE H"/>
    <property type="match status" value="1"/>
</dbReference>
<dbReference type="GO" id="GO:0005737">
    <property type="term" value="C:cytoplasm"/>
    <property type="evidence" value="ECO:0007669"/>
    <property type="project" value="UniProtKB-SubCell"/>
</dbReference>
<evidence type="ECO:0000256" key="2">
    <source>
        <dbReference type="ARBA" id="ARBA00022603"/>
    </source>
</evidence>
<dbReference type="InterPro" id="IPR003742">
    <property type="entry name" value="RlmH-like"/>
</dbReference>
<protein>
    <recommendedName>
        <fullName evidence="6">Ribosomal RNA large subunit methyltransferase H</fullName>
        <ecNumber evidence="6">2.1.1.177</ecNumber>
    </recommendedName>
    <alternativeName>
        <fullName evidence="6">23S rRNA (pseudouridine1915-N3)-methyltransferase</fullName>
    </alternativeName>
    <alternativeName>
        <fullName evidence="6">23S rRNA m3Psi1915 methyltransferase</fullName>
    </alternativeName>
    <alternativeName>
        <fullName evidence="6">rRNA (pseudouridine-N3-)-methyltransferase RlmH</fullName>
    </alternativeName>
</protein>
<dbReference type="PIRSF" id="PIRSF004505">
    <property type="entry name" value="MT_bac"/>
    <property type="match status" value="1"/>
</dbReference>
<feature type="binding site" evidence="6">
    <location>
        <position position="76"/>
    </location>
    <ligand>
        <name>S-adenosyl-L-methionine</name>
        <dbReference type="ChEBI" id="CHEBI:59789"/>
    </ligand>
</feature>
<evidence type="ECO:0000256" key="5">
    <source>
        <dbReference type="ARBA" id="ARBA00038303"/>
    </source>
</evidence>
<keyword evidence="4 6" id="KW-0949">S-adenosyl-L-methionine</keyword>
<dbReference type="CDD" id="cd18081">
    <property type="entry name" value="RlmH-like"/>
    <property type="match status" value="1"/>
</dbReference>
<feature type="binding site" evidence="6">
    <location>
        <position position="108"/>
    </location>
    <ligand>
        <name>S-adenosyl-L-methionine</name>
        <dbReference type="ChEBI" id="CHEBI:59789"/>
    </ligand>
</feature>
<dbReference type="HAMAP" id="MF_00658">
    <property type="entry name" value="23SrRNA_methyltr_H"/>
    <property type="match status" value="1"/>
</dbReference>
<evidence type="ECO:0000256" key="4">
    <source>
        <dbReference type="ARBA" id="ARBA00022691"/>
    </source>
</evidence>
<dbReference type="Pfam" id="PF02590">
    <property type="entry name" value="SPOUT_MTase"/>
    <property type="match status" value="1"/>
</dbReference>
<dbReference type="PANTHER" id="PTHR33603">
    <property type="entry name" value="METHYLTRANSFERASE"/>
    <property type="match status" value="1"/>
</dbReference>
<feature type="binding site" evidence="6">
    <location>
        <begin position="127"/>
        <end position="132"/>
    </location>
    <ligand>
        <name>S-adenosyl-L-methionine</name>
        <dbReference type="ChEBI" id="CHEBI:59789"/>
    </ligand>
</feature>
<dbReference type="InterPro" id="IPR029026">
    <property type="entry name" value="tRNA_m1G_MTases_N"/>
</dbReference>
<gene>
    <name evidence="6" type="primary">rlmH</name>
    <name evidence="7" type="ORF">A6J77_005850</name>
</gene>
<reference evidence="8" key="1">
    <citation type="submission" date="2017-12" db="EMBL/GenBank/DDBJ databases">
        <title>FDA dAtabase for Regulatory Grade micrObial Sequences (FDA-ARGOS): Supporting development and validation of Infectious Disease Dx tests.</title>
        <authorList>
            <person name="Hoffmann M."/>
            <person name="Allard M."/>
            <person name="Evans P."/>
            <person name="Brown E."/>
            <person name="Tallon L."/>
            <person name="Sadzewicz L."/>
            <person name="Sengamalay N."/>
            <person name="Ott S."/>
            <person name="Godinez A."/>
            <person name="Nagaraj S."/>
            <person name="Vavikolanu K."/>
            <person name="Aluvathingal J."/>
            <person name="Nadendla S."/>
            <person name="Sichtig H."/>
        </authorList>
    </citation>
    <scope>NUCLEOTIDE SEQUENCE [LARGE SCALE GENOMIC DNA]</scope>
    <source>
        <strain evidence="8">FDAARGOS_249</strain>
    </source>
</reference>
<evidence type="ECO:0000256" key="3">
    <source>
        <dbReference type="ARBA" id="ARBA00022679"/>
    </source>
</evidence>
<dbReference type="Gene3D" id="3.40.1280.10">
    <property type="match status" value="1"/>
</dbReference>
<keyword evidence="1 6" id="KW-0698">rRNA processing</keyword>
<dbReference type="EMBL" id="NBTM02000001">
    <property type="protein sequence ID" value="PNL91770.1"/>
    <property type="molecule type" value="Genomic_DNA"/>
</dbReference>
<name>A0A2J9PP50_9LACT</name>
<keyword evidence="2 6" id="KW-0489">Methyltransferase</keyword>
<dbReference type="GO" id="GO:0070038">
    <property type="term" value="F:rRNA (pseudouridine-N3-)-methyltransferase activity"/>
    <property type="evidence" value="ECO:0007669"/>
    <property type="project" value="UniProtKB-UniRule"/>
</dbReference>
<evidence type="ECO:0000256" key="6">
    <source>
        <dbReference type="HAMAP-Rule" id="MF_00658"/>
    </source>
</evidence>
<evidence type="ECO:0000313" key="8">
    <source>
        <dbReference type="Proteomes" id="UP000192813"/>
    </source>
</evidence>
<dbReference type="SUPFAM" id="SSF75217">
    <property type="entry name" value="alpha/beta knot"/>
    <property type="match status" value="1"/>
</dbReference>
<comment type="catalytic activity">
    <reaction evidence="6">
        <text>pseudouridine(1915) in 23S rRNA + S-adenosyl-L-methionine = N(3)-methylpseudouridine(1915) in 23S rRNA + S-adenosyl-L-homocysteine + H(+)</text>
        <dbReference type="Rhea" id="RHEA:42752"/>
        <dbReference type="Rhea" id="RHEA-COMP:10221"/>
        <dbReference type="Rhea" id="RHEA-COMP:10222"/>
        <dbReference type="ChEBI" id="CHEBI:15378"/>
        <dbReference type="ChEBI" id="CHEBI:57856"/>
        <dbReference type="ChEBI" id="CHEBI:59789"/>
        <dbReference type="ChEBI" id="CHEBI:65314"/>
        <dbReference type="ChEBI" id="CHEBI:74486"/>
        <dbReference type="EC" id="2.1.1.177"/>
    </reaction>
</comment>
<comment type="function">
    <text evidence="6">Specifically methylates the pseudouridine at position 1915 (m3Psi1915) in 23S rRNA.</text>
</comment>
<dbReference type="Proteomes" id="UP000192813">
    <property type="component" value="Unassembled WGS sequence"/>
</dbReference>
<dbReference type="AlphaFoldDB" id="A0A2J9PP50"/>
<sequence length="159" mass="18116">MLIKIISVGKLKEKYLKQGIEEYTKRLSRYTKFEIIEVKDEPTKENASESEDEMVKDAEGERILNKIKPDDFVYLLAINGQMLSSLGLAKSMQVQMTQGKSTLVFVIGGSLGTSDAVNKRANQAISFGKMTLPHQLMRLVLTEQIYRAFRIQNNEPYHK</sequence>
<comment type="caution">
    <text evidence="7">The sequence shown here is derived from an EMBL/GenBank/DDBJ whole genome shotgun (WGS) entry which is preliminary data.</text>
</comment>
<dbReference type="EC" id="2.1.1.177" evidence="6"/>
<keyword evidence="6" id="KW-0963">Cytoplasm</keyword>
<proteinExistence type="inferred from homology"/>
<dbReference type="NCBIfam" id="TIGR00246">
    <property type="entry name" value="tRNA_RlmH_YbeA"/>
    <property type="match status" value="1"/>
</dbReference>
<comment type="subunit">
    <text evidence="6">Homodimer.</text>
</comment>
<dbReference type="RefSeq" id="WP_083069001.1">
    <property type="nucleotide sequence ID" value="NZ_JALXKY010000020.1"/>
</dbReference>
<accession>A0A2J9PP50</accession>
<dbReference type="NCBIfam" id="NF000985">
    <property type="entry name" value="PRK00103.1-3"/>
    <property type="match status" value="1"/>
</dbReference>
<evidence type="ECO:0000313" key="7">
    <source>
        <dbReference type="EMBL" id="PNL91770.1"/>
    </source>
</evidence>
<evidence type="ECO:0000256" key="1">
    <source>
        <dbReference type="ARBA" id="ARBA00022552"/>
    </source>
</evidence>
<comment type="similarity">
    <text evidence="5 6">Belongs to the RNA methyltransferase RlmH family.</text>
</comment>
<dbReference type="InterPro" id="IPR029028">
    <property type="entry name" value="Alpha/beta_knot_MTases"/>
</dbReference>
<organism evidence="7 8">
    <name type="scientific">Aerococcus viridans</name>
    <dbReference type="NCBI Taxonomy" id="1377"/>
    <lineage>
        <taxon>Bacteria</taxon>
        <taxon>Bacillati</taxon>
        <taxon>Bacillota</taxon>
        <taxon>Bacilli</taxon>
        <taxon>Lactobacillales</taxon>
        <taxon>Aerococcaceae</taxon>
        <taxon>Aerococcus</taxon>
    </lineage>
</organism>
<comment type="subcellular location">
    <subcellularLocation>
        <location evidence="6">Cytoplasm</location>
    </subcellularLocation>
</comment>